<dbReference type="AlphaFoldDB" id="A0A550C4R9"/>
<dbReference type="InterPro" id="IPR029058">
    <property type="entry name" value="AB_hydrolase_fold"/>
</dbReference>
<comment type="caution">
    <text evidence="5">The sequence shown here is derived from an EMBL/GenBank/DDBJ whole genome shotgun (WGS) entry which is preliminary data.</text>
</comment>
<feature type="domain" description="Carboxylesterase type B" evidence="4">
    <location>
        <begin position="18"/>
        <end position="264"/>
    </location>
</feature>
<dbReference type="EC" id="3.1.1.-" evidence="3"/>
<evidence type="ECO:0000313" key="5">
    <source>
        <dbReference type="EMBL" id="TRM59782.1"/>
    </source>
</evidence>
<dbReference type="OrthoDB" id="6846267at2759"/>
<proteinExistence type="inferred from homology"/>
<organism evidence="5 6">
    <name type="scientific">Schizophyllum amplum</name>
    <dbReference type="NCBI Taxonomy" id="97359"/>
    <lineage>
        <taxon>Eukaryota</taxon>
        <taxon>Fungi</taxon>
        <taxon>Dikarya</taxon>
        <taxon>Basidiomycota</taxon>
        <taxon>Agaricomycotina</taxon>
        <taxon>Agaricomycetes</taxon>
        <taxon>Agaricomycetidae</taxon>
        <taxon>Agaricales</taxon>
        <taxon>Schizophyllaceae</taxon>
        <taxon>Schizophyllum</taxon>
    </lineage>
</organism>
<dbReference type="SUPFAM" id="SSF53474">
    <property type="entry name" value="alpha/beta-Hydrolases"/>
    <property type="match status" value="1"/>
</dbReference>
<name>A0A550C4R9_9AGAR</name>
<evidence type="ECO:0000259" key="4">
    <source>
        <dbReference type="Pfam" id="PF00135"/>
    </source>
</evidence>
<dbReference type="PROSITE" id="PS00122">
    <property type="entry name" value="CARBOXYLESTERASE_B_1"/>
    <property type="match status" value="1"/>
</dbReference>
<accession>A0A550C4R9</accession>
<dbReference type="Gene3D" id="3.40.50.1820">
    <property type="entry name" value="alpha/beta hydrolase"/>
    <property type="match status" value="1"/>
</dbReference>
<protein>
    <recommendedName>
        <fullName evidence="3">Carboxylic ester hydrolase</fullName>
        <ecNumber evidence="3">3.1.1.-</ecNumber>
    </recommendedName>
</protein>
<keyword evidence="2 3" id="KW-0378">Hydrolase</keyword>
<dbReference type="PANTHER" id="PTHR43142">
    <property type="entry name" value="CARBOXYLIC ESTER HYDROLASE"/>
    <property type="match status" value="1"/>
</dbReference>
<evidence type="ECO:0000256" key="3">
    <source>
        <dbReference type="RuleBase" id="RU361235"/>
    </source>
</evidence>
<comment type="similarity">
    <text evidence="1 3">Belongs to the type-B carboxylesterase/lipase family.</text>
</comment>
<evidence type="ECO:0000256" key="1">
    <source>
        <dbReference type="ARBA" id="ARBA00005964"/>
    </source>
</evidence>
<dbReference type="EMBL" id="VDMD01000026">
    <property type="protein sequence ID" value="TRM59782.1"/>
    <property type="molecule type" value="Genomic_DNA"/>
</dbReference>
<reference evidence="5 6" key="1">
    <citation type="journal article" date="2019" name="New Phytol.">
        <title>Comparative genomics reveals unique wood-decay strategies and fruiting body development in the Schizophyllaceae.</title>
        <authorList>
            <person name="Almasi E."/>
            <person name="Sahu N."/>
            <person name="Krizsan K."/>
            <person name="Balint B."/>
            <person name="Kovacs G.M."/>
            <person name="Kiss B."/>
            <person name="Cseklye J."/>
            <person name="Drula E."/>
            <person name="Henrissat B."/>
            <person name="Nagy I."/>
            <person name="Chovatia M."/>
            <person name="Adam C."/>
            <person name="LaButti K."/>
            <person name="Lipzen A."/>
            <person name="Riley R."/>
            <person name="Grigoriev I.V."/>
            <person name="Nagy L.G."/>
        </authorList>
    </citation>
    <scope>NUCLEOTIDE SEQUENCE [LARGE SCALE GENOMIC DNA]</scope>
    <source>
        <strain evidence="5 6">NL-1724</strain>
    </source>
</reference>
<dbReference type="GO" id="GO:0016787">
    <property type="term" value="F:hydrolase activity"/>
    <property type="evidence" value="ECO:0007669"/>
    <property type="project" value="UniProtKB-KW"/>
</dbReference>
<evidence type="ECO:0000256" key="2">
    <source>
        <dbReference type="ARBA" id="ARBA00022801"/>
    </source>
</evidence>
<dbReference type="InterPro" id="IPR019826">
    <property type="entry name" value="Carboxylesterase_B_AS"/>
</dbReference>
<keyword evidence="6" id="KW-1185">Reference proteome</keyword>
<dbReference type="Pfam" id="PF00135">
    <property type="entry name" value="COesterase"/>
    <property type="match status" value="1"/>
</dbReference>
<sequence length="463" mass="50897">MKDAHLPEELVQTGARVSVETKHGKVTGGRALNGAAVFLEVPCGLPPSRFEDPKPLPADYVYEDKDYIHEKTYAAQPKNDGQAGSLPFEDKVGLGNPSENPLFVNIACPPDFPIKTGFPVRVYIHGGFLQFGSPHSLMSQPQYISAERSEVWVNIGYRLSAFGFLASDEPDLHGNYGFMDQYLALEWIRDNIEAFGGDPSDIRITGLSAGGHSVHQILHHVSHLPDGVMAPFQSAVLQSNAIMTIPKTPAELRAQYAALCSALDLDPASPDTLPSLRDSARVPAERITHVIETDAVGTEHGTYRGCLAPPWLPAPSNSTASDSMASDPMAWQRSGELARALRAKGVRSILLGDTADEWYLYSIAHPIAGPADIAPNLRRYYADDLVDRMMSLWRTLPEDAPSEDAARLFGEILCAGQVHVPVRLLHRDLVNADFPVVRYEVRWAPEGTRKLGQWRFSRVVRMC</sequence>
<evidence type="ECO:0000313" key="6">
    <source>
        <dbReference type="Proteomes" id="UP000320762"/>
    </source>
</evidence>
<dbReference type="InterPro" id="IPR002018">
    <property type="entry name" value="CarbesteraseB"/>
</dbReference>
<dbReference type="Proteomes" id="UP000320762">
    <property type="component" value="Unassembled WGS sequence"/>
</dbReference>
<gene>
    <name evidence="5" type="ORF">BD626DRAFT_408634</name>
</gene>
<dbReference type="STRING" id="97359.A0A550C4R9"/>
<dbReference type="PANTHER" id="PTHR43142:SF1">
    <property type="entry name" value="CARBOXYLIC ESTER HYDROLASE"/>
    <property type="match status" value="1"/>
</dbReference>